<accession>A0A1I5BD27</accession>
<evidence type="ECO:0000313" key="2">
    <source>
        <dbReference type="Proteomes" id="UP000199149"/>
    </source>
</evidence>
<name>A0A1I5BD27_9FLAO</name>
<dbReference type="InterPro" id="IPR013321">
    <property type="entry name" value="Arc_rbn_hlx_hlx"/>
</dbReference>
<evidence type="ECO:0000313" key="1">
    <source>
        <dbReference type="EMBL" id="SFN72439.1"/>
    </source>
</evidence>
<dbReference type="EMBL" id="FOUZ01000028">
    <property type="protein sequence ID" value="SFN72439.1"/>
    <property type="molecule type" value="Genomic_DNA"/>
</dbReference>
<evidence type="ECO:0008006" key="3">
    <source>
        <dbReference type="Google" id="ProtNLM"/>
    </source>
</evidence>
<keyword evidence="2" id="KW-1185">Reference proteome</keyword>
<dbReference type="Gene3D" id="1.10.1220.10">
    <property type="entry name" value="Met repressor-like"/>
    <property type="match status" value="1"/>
</dbReference>
<protein>
    <recommendedName>
        <fullName evidence="3">Ribbon-helix-helix protein, copG family</fullName>
    </recommendedName>
</protein>
<dbReference type="AlphaFoldDB" id="A0A1I5BD27"/>
<dbReference type="GO" id="GO:0006355">
    <property type="term" value="P:regulation of DNA-templated transcription"/>
    <property type="evidence" value="ECO:0007669"/>
    <property type="project" value="InterPro"/>
</dbReference>
<sequence length="71" mass="8455">MGNAFDKLKEIQKSTSPKQKIVQVKESKRDNEKSYMLWLNKELLKDLKKRAIEEDSNMKEIIEKALIQYLK</sequence>
<proteinExistence type="predicted"/>
<reference evidence="2" key="1">
    <citation type="submission" date="2016-10" db="EMBL/GenBank/DDBJ databases">
        <authorList>
            <person name="Varghese N."/>
            <person name="Submissions S."/>
        </authorList>
    </citation>
    <scope>NUCLEOTIDE SEQUENCE [LARGE SCALE GENOMIC DNA]</scope>
    <source>
        <strain evidence="2">XJ109</strain>
    </source>
</reference>
<dbReference type="Proteomes" id="UP000199149">
    <property type="component" value="Unassembled WGS sequence"/>
</dbReference>
<dbReference type="RefSeq" id="WP_092910662.1">
    <property type="nucleotide sequence ID" value="NZ_FOUZ01000028.1"/>
</dbReference>
<organism evidence="1 2">
    <name type="scientific">Algoriella xinjiangensis</name>
    <dbReference type="NCBI Taxonomy" id="684065"/>
    <lineage>
        <taxon>Bacteria</taxon>
        <taxon>Pseudomonadati</taxon>
        <taxon>Bacteroidota</taxon>
        <taxon>Flavobacteriia</taxon>
        <taxon>Flavobacteriales</taxon>
        <taxon>Weeksellaceae</taxon>
        <taxon>Algoriella</taxon>
    </lineage>
</organism>
<dbReference type="OrthoDB" id="9924062at2"/>
<gene>
    <name evidence="1" type="ORF">SAMN05421738_1285</name>
</gene>
<dbReference type="STRING" id="684065.SAMN05421738_1285"/>